<keyword evidence="2" id="KW-1185">Reference proteome</keyword>
<proteinExistence type="predicted"/>
<dbReference type="Proteomes" id="UP000250266">
    <property type="component" value="Unassembled WGS sequence"/>
</dbReference>
<organism evidence="1 2">
    <name type="scientific">Lepidopterella palustris CBS 459.81</name>
    <dbReference type="NCBI Taxonomy" id="1314670"/>
    <lineage>
        <taxon>Eukaryota</taxon>
        <taxon>Fungi</taxon>
        <taxon>Dikarya</taxon>
        <taxon>Ascomycota</taxon>
        <taxon>Pezizomycotina</taxon>
        <taxon>Dothideomycetes</taxon>
        <taxon>Pleosporomycetidae</taxon>
        <taxon>Mytilinidiales</taxon>
        <taxon>Argynnaceae</taxon>
        <taxon>Lepidopterella</taxon>
    </lineage>
</organism>
<reference evidence="1 2" key="1">
    <citation type="journal article" date="2016" name="Nat. Commun.">
        <title>Ectomycorrhizal ecology is imprinted in the genome of the dominant symbiotic fungus Cenococcum geophilum.</title>
        <authorList>
            <consortium name="DOE Joint Genome Institute"/>
            <person name="Peter M."/>
            <person name="Kohler A."/>
            <person name="Ohm R.A."/>
            <person name="Kuo A."/>
            <person name="Krutzmann J."/>
            <person name="Morin E."/>
            <person name="Arend M."/>
            <person name="Barry K.W."/>
            <person name="Binder M."/>
            <person name="Choi C."/>
            <person name="Clum A."/>
            <person name="Copeland A."/>
            <person name="Grisel N."/>
            <person name="Haridas S."/>
            <person name="Kipfer T."/>
            <person name="LaButti K."/>
            <person name="Lindquist E."/>
            <person name="Lipzen A."/>
            <person name="Maire R."/>
            <person name="Meier B."/>
            <person name="Mihaltcheva S."/>
            <person name="Molinier V."/>
            <person name="Murat C."/>
            <person name="Poggeler S."/>
            <person name="Quandt C.A."/>
            <person name="Sperisen C."/>
            <person name="Tritt A."/>
            <person name="Tisserant E."/>
            <person name="Crous P.W."/>
            <person name="Henrissat B."/>
            <person name="Nehls U."/>
            <person name="Egli S."/>
            <person name="Spatafora J.W."/>
            <person name="Grigoriev I.V."/>
            <person name="Martin F.M."/>
        </authorList>
    </citation>
    <scope>NUCLEOTIDE SEQUENCE [LARGE SCALE GENOMIC DNA]</scope>
    <source>
        <strain evidence="1 2">CBS 459.81</strain>
    </source>
</reference>
<evidence type="ECO:0000313" key="1">
    <source>
        <dbReference type="EMBL" id="OCK83482.1"/>
    </source>
</evidence>
<dbReference type="InterPro" id="IPR049511">
    <property type="entry name" value="PGH-like_rpt"/>
</dbReference>
<name>A0A8E2EG95_9PEZI</name>
<protein>
    <submittedName>
        <fullName evidence="1">Uncharacterized protein</fullName>
    </submittedName>
</protein>
<dbReference type="AlphaFoldDB" id="A0A8E2EG95"/>
<accession>A0A8E2EG95</accession>
<dbReference type="OrthoDB" id="5946976at2759"/>
<evidence type="ECO:0000313" key="2">
    <source>
        <dbReference type="Proteomes" id="UP000250266"/>
    </source>
</evidence>
<dbReference type="EMBL" id="KV744860">
    <property type="protein sequence ID" value="OCK83482.1"/>
    <property type="molecule type" value="Genomic_DNA"/>
</dbReference>
<dbReference type="Pfam" id="PF17660">
    <property type="entry name" value="BTRD1"/>
    <property type="match status" value="1"/>
</dbReference>
<sequence length="124" mass="13986">MRFYYGLDAADHQPKFNTLIAEGYRLISLDVYAGLRHTQPSGSRGLDLLVKAFTMSMHHAILHAKNGVHQVRIVVGRDGIMHLKRAYTWVKPSRSTTQIDTPFLLASICKAFREAAVQSLFRTS</sequence>
<gene>
    <name evidence="1" type="ORF">K432DRAFT_423351</name>
</gene>